<proteinExistence type="inferred from homology"/>
<accession>A0A438ALE1</accession>
<comment type="similarity">
    <text evidence="1">Belongs to the short-chain dehydrogenases/reductases (SDR) family.</text>
</comment>
<evidence type="ECO:0000313" key="3">
    <source>
        <dbReference type="EMBL" id="RVV99454.1"/>
    </source>
</evidence>
<dbReference type="PANTHER" id="PTHR42879:SF2">
    <property type="entry name" value="3-OXOACYL-[ACYL-CARRIER-PROTEIN] REDUCTASE FABG"/>
    <property type="match status" value="1"/>
</dbReference>
<dbReference type="PRINTS" id="PR00081">
    <property type="entry name" value="GDHRDH"/>
</dbReference>
<dbReference type="Gene3D" id="3.40.50.720">
    <property type="entry name" value="NAD(P)-binding Rossmann-like Domain"/>
    <property type="match status" value="1"/>
</dbReference>
<sequence length="327" mass="33762">MDRLLGRLAGGRLPTRRPPGPRNRHARAAPHKLLFRGAGPAHALHHLGLDPPARTSVAGGSAVGRPLRDRDGRARTPDDRGGAVTDTFHGTHVLVTGAAAGIGRATAIAFAKAGAKVSALDRDPVQIPAGDATPGQIHPVACDLSDLAALERIFADLIAARGAVRVLVNNAGVDRRIPLADLDAATWDEMMSLNLDHQAALARLAAPGMAAAGGGAIVNLTSTAWMKLAGTLAAYHAAKAGIVGLTRGLARDLGGQGIRVNAIAPGRVVTERVEAKLTRDWIAETHALQCIPDLIRAEDIAEAALWLASPGARMITGQTLVVDGGVV</sequence>
<feature type="region of interest" description="Disordered" evidence="2">
    <location>
        <begin position="44"/>
        <end position="85"/>
    </location>
</feature>
<protein>
    <submittedName>
        <fullName evidence="3">SDR family oxidoreductase</fullName>
    </submittedName>
</protein>
<gene>
    <name evidence="3" type="ORF">EKE94_01865</name>
</gene>
<feature type="compositionally biased region" description="Basic and acidic residues" evidence="2">
    <location>
        <begin position="66"/>
        <end position="81"/>
    </location>
</feature>
<feature type="region of interest" description="Disordered" evidence="2">
    <location>
        <begin position="1"/>
        <end position="25"/>
    </location>
</feature>
<dbReference type="InterPro" id="IPR002347">
    <property type="entry name" value="SDR_fam"/>
</dbReference>
<dbReference type="FunFam" id="3.40.50.720:FF:000084">
    <property type="entry name" value="Short-chain dehydrogenase reductase"/>
    <property type="match status" value="1"/>
</dbReference>
<dbReference type="EMBL" id="RQXX01000001">
    <property type="protein sequence ID" value="RVV99454.1"/>
    <property type="molecule type" value="Genomic_DNA"/>
</dbReference>
<dbReference type="SUPFAM" id="SSF51735">
    <property type="entry name" value="NAD(P)-binding Rossmann-fold domains"/>
    <property type="match status" value="1"/>
</dbReference>
<dbReference type="PRINTS" id="PR00080">
    <property type="entry name" value="SDRFAMILY"/>
</dbReference>
<organism evidence="3 4">
    <name type="scientific">Mesobaculum littorinae</name>
    <dbReference type="NCBI Taxonomy" id="2486419"/>
    <lineage>
        <taxon>Bacteria</taxon>
        <taxon>Pseudomonadati</taxon>
        <taxon>Pseudomonadota</taxon>
        <taxon>Alphaproteobacteria</taxon>
        <taxon>Rhodobacterales</taxon>
        <taxon>Roseobacteraceae</taxon>
        <taxon>Mesobaculum</taxon>
    </lineage>
</organism>
<name>A0A438ALE1_9RHOB</name>
<feature type="compositionally biased region" description="Low complexity" evidence="2">
    <location>
        <begin position="1"/>
        <end position="13"/>
    </location>
</feature>
<comment type="caution">
    <text evidence="3">The sequence shown here is derived from an EMBL/GenBank/DDBJ whole genome shotgun (WGS) entry which is preliminary data.</text>
</comment>
<evidence type="ECO:0000313" key="4">
    <source>
        <dbReference type="Proteomes" id="UP000285908"/>
    </source>
</evidence>
<evidence type="ECO:0000256" key="1">
    <source>
        <dbReference type="ARBA" id="ARBA00006484"/>
    </source>
</evidence>
<dbReference type="InterPro" id="IPR036291">
    <property type="entry name" value="NAD(P)-bd_dom_sf"/>
</dbReference>
<evidence type="ECO:0000256" key="2">
    <source>
        <dbReference type="SAM" id="MobiDB-lite"/>
    </source>
</evidence>
<dbReference type="Pfam" id="PF13561">
    <property type="entry name" value="adh_short_C2"/>
    <property type="match status" value="1"/>
</dbReference>
<dbReference type="CDD" id="cd05233">
    <property type="entry name" value="SDR_c"/>
    <property type="match status" value="1"/>
</dbReference>
<keyword evidence="4" id="KW-1185">Reference proteome</keyword>
<dbReference type="InterPro" id="IPR050259">
    <property type="entry name" value="SDR"/>
</dbReference>
<dbReference type="PANTHER" id="PTHR42879">
    <property type="entry name" value="3-OXOACYL-(ACYL-CARRIER-PROTEIN) REDUCTASE"/>
    <property type="match status" value="1"/>
</dbReference>
<dbReference type="AlphaFoldDB" id="A0A438ALE1"/>
<dbReference type="OrthoDB" id="9789398at2"/>
<reference evidence="3 4" key="1">
    <citation type="submission" date="2018-11" db="EMBL/GenBank/DDBJ databases">
        <title>Mesobaculum littorinae gen. nov., sp. nov., isolated from Littorina scabra that represents a novel genus of the order Rhodobacteraceae.</title>
        <authorList>
            <person name="Li F."/>
        </authorList>
    </citation>
    <scope>NUCLEOTIDE SEQUENCE [LARGE SCALE GENOMIC DNA]</scope>
    <source>
        <strain evidence="3 4">M0103</strain>
    </source>
</reference>
<dbReference type="Proteomes" id="UP000285908">
    <property type="component" value="Unassembled WGS sequence"/>
</dbReference>